<dbReference type="Pfam" id="PF01833">
    <property type="entry name" value="TIG"/>
    <property type="match status" value="2"/>
</dbReference>
<dbReference type="Gene3D" id="2.60.40.10">
    <property type="entry name" value="Immunoglobulins"/>
    <property type="match status" value="2"/>
</dbReference>
<dbReference type="CDD" id="cd00603">
    <property type="entry name" value="IPT_PCSR"/>
    <property type="match status" value="1"/>
</dbReference>
<dbReference type="GO" id="GO:0043235">
    <property type="term" value="C:receptor complex"/>
    <property type="evidence" value="ECO:0007669"/>
    <property type="project" value="TreeGrafter"/>
</dbReference>
<dbReference type="PRINTS" id="PR00109">
    <property type="entry name" value="TYRKINASE"/>
</dbReference>
<dbReference type="EMBL" id="JAFNEN010000047">
    <property type="protein sequence ID" value="KAG8197898.1"/>
    <property type="molecule type" value="Genomic_DNA"/>
</dbReference>
<feature type="compositionally biased region" description="Basic and acidic residues" evidence="7">
    <location>
        <begin position="471"/>
        <end position="480"/>
    </location>
</feature>
<gene>
    <name evidence="10" type="ORF">JTE90_020277</name>
</gene>
<comment type="caution">
    <text evidence="10">The sequence shown here is derived from an EMBL/GenBank/DDBJ whole genome shotgun (WGS) entry which is preliminary data.</text>
</comment>
<dbReference type="Gene3D" id="3.30.200.20">
    <property type="entry name" value="Phosphorylase Kinase, domain 1"/>
    <property type="match status" value="1"/>
</dbReference>
<dbReference type="GO" id="GO:0007169">
    <property type="term" value="P:cell surface receptor protein tyrosine kinase signaling pathway"/>
    <property type="evidence" value="ECO:0007669"/>
    <property type="project" value="TreeGrafter"/>
</dbReference>
<evidence type="ECO:0000256" key="6">
    <source>
        <dbReference type="ARBA" id="ARBA00023180"/>
    </source>
</evidence>
<dbReference type="GO" id="GO:0016477">
    <property type="term" value="P:cell migration"/>
    <property type="evidence" value="ECO:0007669"/>
    <property type="project" value="TreeGrafter"/>
</dbReference>
<comment type="subcellular location">
    <subcellularLocation>
        <location evidence="1">Membrane</location>
        <topology evidence="1">Single-pass membrane protein</topology>
    </subcellularLocation>
</comment>
<dbReference type="PROSITE" id="PS50011">
    <property type="entry name" value="PROTEIN_KINASE_DOM"/>
    <property type="match status" value="1"/>
</dbReference>
<feature type="region of interest" description="Disordered" evidence="7">
    <location>
        <begin position="460"/>
        <end position="480"/>
    </location>
</feature>
<name>A0AAV6VQ99_9ARAC</name>
<dbReference type="PANTHER" id="PTHR24416:SF564">
    <property type="entry name" value="MACROPHAGE-STIMULATING PROTEIN RECEPTOR"/>
    <property type="match status" value="1"/>
</dbReference>
<evidence type="ECO:0000256" key="8">
    <source>
        <dbReference type="SAM" id="Phobius"/>
    </source>
</evidence>
<keyword evidence="5" id="KW-0675">Receptor</keyword>
<dbReference type="SMART" id="SM00219">
    <property type="entry name" value="TyrKc"/>
    <property type="match status" value="1"/>
</dbReference>
<reference evidence="10 11" key="1">
    <citation type="journal article" date="2022" name="Nat. Ecol. Evol.">
        <title>A masculinizing supergene underlies an exaggerated male reproductive morph in a spider.</title>
        <authorList>
            <person name="Hendrickx F."/>
            <person name="De Corte Z."/>
            <person name="Sonet G."/>
            <person name="Van Belleghem S.M."/>
            <person name="Kostlbacher S."/>
            <person name="Vangestel C."/>
        </authorList>
    </citation>
    <scope>NUCLEOTIDE SEQUENCE [LARGE SCALE GENOMIC DNA]</scope>
    <source>
        <strain evidence="10">W744_W776</strain>
    </source>
</reference>
<dbReference type="InterPro" id="IPR013783">
    <property type="entry name" value="Ig-like_fold"/>
</dbReference>
<keyword evidence="6" id="KW-0325">Glycoprotein</keyword>
<keyword evidence="3 8" id="KW-1133">Transmembrane helix</keyword>
<evidence type="ECO:0000256" key="2">
    <source>
        <dbReference type="ARBA" id="ARBA00022692"/>
    </source>
</evidence>
<organism evidence="10 11">
    <name type="scientific">Oedothorax gibbosus</name>
    <dbReference type="NCBI Taxonomy" id="931172"/>
    <lineage>
        <taxon>Eukaryota</taxon>
        <taxon>Metazoa</taxon>
        <taxon>Ecdysozoa</taxon>
        <taxon>Arthropoda</taxon>
        <taxon>Chelicerata</taxon>
        <taxon>Arachnida</taxon>
        <taxon>Araneae</taxon>
        <taxon>Araneomorphae</taxon>
        <taxon>Entelegynae</taxon>
        <taxon>Araneoidea</taxon>
        <taxon>Linyphiidae</taxon>
        <taxon>Erigoninae</taxon>
        <taxon>Oedothorax</taxon>
    </lineage>
</organism>
<evidence type="ECO:0000256" key="3">
    <source>
        <dbReference type="ARBA" id="ARBA00022989"/>
    </source>
</evidence>
<dbReference type="InterPro" id="IPR001245">
    <property type="entry name" value="Ser-Thr/Tyr_kinase_cat_dom"/>
</dbReference>
<keyword evidence="2 8" id="KW-0812">Transmembrane</keyword>
<evidence type="ECO:0000256" key="7">
    <source>
        <dbReference type="SAM" id="MobiDB-lite"/>
    </source>
</evidence>
<evidence type="ECO:0000259" key="9">
    <source>
        <dbReference type="PROSITE" id="PS50011"/>
    </source>
</evidence>
<dbReference type="SUPFAM" id="SSF81296">
    <property type="entry name" value="E set domains"/>
    <property type="match status" value="3"/>
</dbReference>
<dbReference type="AlphaFoldDB" id="A0AAV6VQ99"/>
<feature type="compositionally biased region" description="Acidic residues" evidence="7">
    <location>
        <begin position="506"/>
        <end position="518"/>
    </location>
</feature>
<dbReference type="PROSITE" id="PS00109">
    <property type="entry name" value="PROTEIN_KINASE_TYR"/>
    <property type="match status" value="1"/>
</dbReference>
<evidence type="ECO:0000313" key="10">
    <source>
        <dbReference type="EMBL" id="KAG8197898.1"/>
    </source>
</evidence>
<dbReference type="Proteomes" id="UP000827092">
    <property type="component" value="Unassembled WGS sequence"/>
</dbReference>
<dbReference type="InterPro" id="IPR050122">
    <property type="entry name" value="RTK"/>
</dbReference>
<dbReference type="Pfam" id="PF07714">
    <property type="entry name" value="PK_Tyr_Ser-Thr"/>
    <property type="match status" value="1"/>
</dbReference>
<evidence type="ECO:0000256" key="5">
    <source>
        <dbReference type="ARBA" id="ARBA00023170"/>
    </source>
</evidence>
<keyword evidence="4 8" id="KW-0472">Membrane</keyword>
<dbReference type="FunFam" id="1.10.510.10:FF:000743">
    <property type="entry name" value="Predicted protein"/>
    <property type="match status" value="1"/>
</dbReference>
<feature type="transmembrane region" description="Helical" evidence="8">
    <location>
        <begin position="413"/>
        <end position="436"/>
    </location>
</feature>
<dbReference type="InterPro" id="IPR008266">
    <property type="entry name" value="Tyr_kinase_AS"/>
</dbReference>
<dbReference type="SMART" id="SM00429">
    <property type="entry name" value="IPT"/>
    <property type="match status" value="3"/>
</dbReference>
<feature type="region of interest" description="Disordered" evidence="7">
    <location>
        <begin position="498"/>
        <end position="518"/>
    </location>
</feature>
<keyword evidence="11" id="KW-1185">Reference proteome</keyword>
<dbReference type="GO" id="GO:0004714">
    <property type="term" value="F:transmembrane receptor protein tyrosine kinase activity"/>
    <property type="evidence" value="ECO:0007669"/>
    <property type="project" value="UniProtKB-ARBA"/>
</dbReference>
<dbReference type="InterPro" id="IPR014756">
    <property type="entry name" value="Ig_E-set"/>
</dbReference>
<protein>
    <recommendedName>
        <fullName evidence="9">Protein kinase domain-containing protein</fullName>
    </recommendedName>
</protein>
<dbReference type="InterPro" id="IPR011009">
    <property type="entry name" value="Kinase-like_dom_sf"/>
</dbReference>
<dbReference type="GO" id="GO:0005886">
    <property type="term" value="C:plasma membrane"/>
    <property type="evidence" value="ECO:0007669"/>
    <property type="project" value="TreeGrafter"/>
</dbReference>
<dbReference type="InterPro" id="IPR000719">
    <property type="entry name" value="Prot_kinase_dom"/>
</dbReference>
<dbReference type="Gene3D" id="1.10.510.10">
    <property type="entry name" value="Transferase(Phosphotransferase) domain 1"/>
    <property type="match status" value="1"/>
</dbReference>
<dbReference type="InterPro" id="IPR002909">
    <property type="entry name" value="IPT_dom"/>
</dbReference>
<dbReference type="InterPro" id="IPR020635">
    <property type="entry name" value="Tyr_kinase_cat_dom"/>
</dbReference>
<evidence type="ECO:0000313" key="11">
    <source>
        <dbReference type="Proteomes" id="UP000827092"/>
    </source>
</evidence>
<sequence>MYAELSPLSGPTEGGTVVSIAGDNFGSSHAGELHSTLTVSVAGLPCQIILWEKERLQCKTSEVSGGTEMSGPVVVNVTDQSWSHGEFDQKGIAIAHMNFTYVVPKLFGVHPGKGPVSGGTNVTIYGSSMEAGSSHTLTMAGVPCVVLSIQSSEGWCVTGNSTVPAEGPVLLLMDNAVIEVEASSSEQHDGIVSRDFTFLPDPQVINIHPHATTLSGTVNVSVSGEHLDSVAHPEMMVMVASTLTGEKLEFHEPCWVLGPEHMSCRTPPLVGHPGLHAPTERAPLVTHVAFLMDGAPGPRDLPLDRAQLLYYPDPDYETFEGGLVKKPYDEAHLEIKGRFLGLAQSPSDILVTLGSHVCNVTSVDTERLRCLIPAELVAHRNATAYPVEVSSGEGRLKQHLGFIEFVERETSPVTIGVLTASVLVACIIACLVYLYCRRVARRKRHPGYIVAYTAEQRQQNQSNGDACGGARRQDSNDYHDLRGRNINRQISATKEATAAKWHPDEAEVSPEDEVPGVDEETRHLLESENILIYRNELTLGEIIGVGHFGCVYRGELQRPGSASVLQDVESFLQEGLMMKDFQHPNVLTLIGVCFEEGARKQPMVVIPYMKHGDLLAYIREENNHPTVRNLLTFGVQIAAGMAYLAEMKFVHRDLAARNCMLSADLEVKVADFGLSRDIYERDYYSSDNKKTKLPVKWMAPESLEKGTYSTKTDVWSYGVVLWELMTRGVSPYPDVDNWDIIQYLKSGRRMPQPSYCPDLLYKIMLSCWDESPKVRPTFSKLEEQVQNVIDTMQGNAPQRQVGLNVTYINYPVQQHSEAT</sequence>
<evidence type="ECO:0000256" key="4">
    <source>
        <dbReference type="ARBA" id="ARBA00023136"/>
    </source>
</evidence>
<feature type="domain" description="Protein kinase" evidence="9">
    <location>
        <begin position="537"/>
        <end position="789"/>
    </location>
</feature>
<accession>A0AAV6VQ99</accession>
<dbReference type="GO" id="GO:0007399">
    <property type="term" value="P:nervous system development"/>
    <property type="evidence" value="ECO:0007669"/>
    <property type="project" value="TreeGrafter"/>
</dbReference>
<dbReference type="SUPFAM" id="SSF56112">
    <property type="entry name" value="Protein kinase-like (PK-like)"/>
    <property type="match status" value="1"/>
</dbReference>
<proteinExistence type="predicted"/>
<dbReference type="PANTHER" id="PTHR24416">
    <property type="entry name" value="TYROSINE-PROTEIN KINASE RECEPTOR"/>
    <property type="match status" value="1"/>
</dbReference>
<evidence type="ECO:0000256" key="1">
    <source>
        <dbReference type="ARBA" id="ARBA00004167"/>
    </source>
</evidence>
<dbReference type="GO" id="GO:0005524">
    <property type="term" value="F:ATP binding"/>
    <property type="evidence" value="ECO:0007669"/>
    <property type="project" value="InterPro"/>
</dbReference>